<proteinExistence type="predicted"/>
<organism evidence="3 4">
    <name type="scientific">Zymobacter palmae</name>
    <dbReference type="NCBI Taxonomy" id="33074"/>
    <lineage>
        <taxon>Bacteria</taxon>
        <taxon>Pseudomonadati</taxon>
        <taxon>Pseudomonadota</taxon>
        <taxon>Gammaproteobacteria</taxon>
        <taxon>Oceanospirillales</taxon>
        <taxon>Halomonadaceae</taxon>
        <taxon>Zymobacter group</taxon>
        <taxon>Zymobacter</taxon>
    </lineage>
</organism>
<dbReference type="PROSITE" id="PS51257">
    <property type="entry name" value="PROKAR_LIPOPROTEIN"/>
    <property type="match status" value="1"/>
</dbReference>
<evidence type="ECO:0000313" key="4">
    <source>
        <dbReference type="Proteomes" id="UP000267342"/>
    </source>
</evidence>
<accession>A0A348HH37</accession>
<protein>
    <submittedName>
        <fullName evidence="3">Uncharacterized lipoprotein NlpE</fullName>
    </submittedName>
</protein>
<dbReference type="STRING" id="1123510.GCA_000620025_00688"/>
<evidence type="ECO:0000256" key="1">
    <source>
        <dbReference type="SAM" id="MobiDB-lite"/>
    </source>
</evidence>
<dbReference type="Gene3D" id="2.40.128.640">
    <property type="match status" value="1"/>
</dbReference>
<name>A0A348HH37_9GAMM</name>
<dbReference type="AlphaFoldDB" id="A0A348HH37"/>
<dbReference type="Proteomes" id="UP000267342">
    <property type="component" value="Chromosome"/>
</dbReference>
<evidence type="ECO:0000256" key="2">
    <source>
        <dbReference type="SAM" id="SignalP"/>
    </source>
</evidence>
<feature type="chain" id="PRO_5016888859" evidence="2">
    <location>
        <begin position="23"/>
        <end position="148"/>
    </location>
</feature>
<sequence>MNARFITAIAACVLFLSGCAGHDKPAEQTITYDPVMRFKGTLACSDCTAIGADLSLYQDIQTGEPKGYVLNETHVDAPGGNFTSTSWGEWSKDLQPQPPVYRLVVKSSTVRTTERAFELKGDVLSPLEDHDSEHAHELRRMAPLAPVK</sequence>
<feature type="signal peptide" evidence="2">
    <location>
        <begin position="1"/>
        <end position="22"/>
    </location>
</feature>
<gene>
    <name evidence="3" type="ORF">ZBT109_2204</name>
</gene>
<feature type="region of interest" description="Disordered" evidence="1">
    <location>
        <begin position="128"/>
        <end position="148"/>
    </location>
</feature>
<reference evidence="3 4" key="1">
    <citation type="submission" date="2018-09" db="EMBL/GenBank/DDBJ databases">
        <title>Zymobacter palmae IAM14233 (=T109) whole genome analysis.</title>
        <authorList>
            <person name="Yanase H."/>
        </authorList>
    </citation>
    <scope>NUCLEOTIDE SEQUENCE [LARGE SCALE GENOMIC DNA]</scope>
    <source>
        <strain evidence="3 4">IAM14233</strain>
    </source>
</reference>
<keyword evidence="4" id="KW-1185">Reference proteome</keyword>
<evidence type="ECO:0000313" key="3">
    <source>
        <dbReference type="EMBL" id="BBG30939.1"/>
    </source>
</evidence>
<dbReference type="KEGG" id="zpl:ZBT109_2204"/>
<feature type="compositionally biased region" description="Basic and acidic residues" evidence="1">
    <location>
        <begin position="128"/>
        <end position="140"/>
    </location>
</feature>
<dbReference type="EMBL" id="AP018933">
    <property type="protein sequence ID" value="BBG30939.1"/>
    <property type="molecule type" value="Genomic_DNA"/>
</dbReference>
<keyword evidence="2" id="KW-0732">Signal</keyword>
<keyword evidence="3" id="KW-0449">Lipoprotein</keyword>